<gene>
    <name evidence="2" type="ORF">7-7-1_0005</name>
</gene>
<keyword evidence="3" id="KW-1185">Reference proteome</keyword>
<dbReference type="Proteomes" id="UP000003754">
    <property type="component" value="Segment"/>
</dbReference>
<reference evidence="2 3" key="1">
    <citation type="submission" date="2011-12" db="EMBL/GenBank/DDBJ databases">
        <title>The genome sequence of the flagella-specific Agrobacterium bacteriophage 7-7-1.</title>
        <authorList>
            <person name="Schmitt R."/>
            <person name="Van den Bossche A."/>
            <person name="Lavigne R."/>
            <person name="Kropinski A.M."/>
        </authorList>
    </citation>
    <scope>NUCLEOTIDE SEQUENCE [LARGE SCALE GENOMIC DNA]</scope>
</reference>
<name>J7FAQ1_9CAUD</name>
<dbReference type="EMBL" id="JQ312117">
    <property type="protein sequence ID" value="AFH19703.1"/>
    <property type="molecule type" value="Genomic_DNA"/>
</dbReference>
<evidence type="ECO:0008006" key="4">
    <source>
        <dbReference type="Google" id="ProtNLM"/>
    </source>
</evidence>
<dbReference type="KEGG" id="vg:14011958"/>
<dbReference type="RefSeq" id="YP_007006461.1">
    <property type="nucleotide sequence ID" value="NC_019519.1"/>
</dbReference>
<accession>J7FAQ1</accession>
<evidence type="ECO:0000313" key="3">
    <source>
        <dbReference type="Proteomes" id="UP000003754"/>
    </source>
</evidence>
<protein>
    <recommendedName>
        <fullName evidence="4">Baseplate protein</fullName>
    </recommendedName>
</protein>
<organism evidence="2 3">
    <name type="scientific">Agrobacterium phage 7-7-1</name>
    <dbReference type="NCBI Taxonomy" id="1161931"/>
    <lineage>
        <taxon>Viruses</taxon>
        <taxon>Duplodnaviria</taxon>
        <taxon>Heunggongvirae</taxon>
        <taxon>Uroviricota</taxon>
        <taxon>Caudoviricetes</taxon>
        <taxon>Schmittlotzvirus</taxon>
        <taxon>Schmittlotzvirus sv771</taxon>
    </lineage>
</organism>
<evidence type="ECO:0000313" key="2">
    <source>
        <dbReference type="EMBL" id="AFH19703.1"/>
    </source>
</evidence>
<dbReference type="GeneID" id="14011958"/>
<evidence type="ECO:0000256" key="1">
    <source>
        <dbReference type="SAM" id="MobiDB-lite"/>
    </source>
</evidence>
<proteinExistence type="predicted"/>
<feature type="region of interest" description="Disordered" evidence="1">
    <location>
        <begin position="160"/>
        <end position="189"/>
    </location>
</feature>
<sequence>MTTTKTFDERNRDTQDGFERHVFRKLDHTDTGAIVTVEGSGTMDEDVPVINSGYGFNPEDDEELEVFLLSDGSDASGKFGVMTIPRNKQRKWPKKTGGIQHPFNADKFVQLDDDSIWLKDGKFTLGDNRSLSITVEGNNVVIDTGGGELDIRSSKLMHNGVNIGDSHVHPQQADSDGDTEADTDPPKRD</sequence>